<feature type="transmembrane region" description="Helical" evidence="1">
    <location>
        <begin position="81"/>
        <end position="102"/>
    </location>
</feature>
<dbReference type="AlphaFoldDB" id="A0A423FGS9"/>
<reference evidence="2 3" key="1">
    <citation type="submission" date="2016-10" db="EMBL/GenBank/DDBJ databases">
        <title>Comparative genome analysis of multiple Pseudomonas spp. focuses on biocontrol and plant growth promoting traits.</title>
        <authorList>
            <person name="Tao X.-Y."/>
            <person name="Taylor C.G."/>
        </authorList>
    </citation>
    <scope>NUCLEOTIDE SEQUENCE [LARGE SCALE GENOMIC DNA]</scope>
    <source>
        <strain evidence="2 3">36C8</strain>
    </source>
</reference>
<evidence type="ECO:0000313" key="2">
    <source>
        <dbReference type="EMBL" id="ROM56933.1"/>
    </source>
</evidence>
<keyword evidence="1" id="KW-0472">Membrane</keyword>
<feature type="transmembrane region" description="Helical" evidence="1">
    <location>
        <begin position="122"/>
        <end position="139"/>
    </location>
</feature>
<dbReference type="EMBL" id="MOAZ01000002">
    <property type="protein sequence ID" value="ROM56933.1"/>
    <property type="molecule type" value="Genomic_DNA"/>
</dbReference>
<organism evidence="2 3">
    <name type="scientific">Pseudomonas canadensis</name>
    <dbReference type="NCBI Taxonomy" id="915099"/>
    <lineage>
        <taxon>Bacteria</taxon>
        <taxon>Pseudomonadati</taxon>
        <taxon>Pseudomonadota</taxon>
        <taxon>Gammaproteobacteria</taxon>
        <taxon>Pseudomonadales</taxon>
        <taxon>Pseudomonadaceae</taxon>
        <taxon>Pseudomonas</taxon>
    </lineage>
</organism>
<keyword evidence="1" id="KW-1133">Transmembrane helix</keyword>
<dbReference type="Proteomes" id="UP000283389">
    <property type="component" value="Unassembled WGS sequence"/>
</dbReference>
<evidence type="ECO:0000313" key="3">
    <source>
        <dbReference type="Proteomes" id="UP000283389"/>
    </source>
</evidence>
<keyword evidence="1" id="KW-0812">Transmembrane</keyword>
<protein>
    <submittedName>
        <fullName evidence="2">Uncharacterized protein</fullName>
    </submittedName>
</protein>
<evidence type="ECO:0000256" key="1">
    <source>
        <dbReference type="SAM" id="Phobius"/>
    </source>
</evidence>
<name>A0A423FGS9_9PSED</name>
<sequence length="385" mass="44161">MSKPLDIPPIDPAAMKVHRAGDIEPFPSGYTTYLAPLPLPTEASPHSPYVSDLNDTYLDFGGGIPQVFSWQVTLGLPFTTVFLMLVGFPIISALMAAGLGYGWADMWDAMQGVFLAGYEPAFWAYLCGMSIGLVVWLYVHNQYTEVIPTRFNRQRREVCFMPRGALVPLFVPWESLSAWVVQAQGATQYGVTRQYGMGMGFHHEGELVRVEFMCGGMQLAIAHWEAVRAYMEYEIHDLKSIQDPMDLQGPDDPPHEGMHTFRNARARLHRRIREKEVGWVYAFFWYLYHVMTCWTLPNRLVEWEVKRIARVGRKKLPEAMQAWSASIPEDQWATPSEELIRLGQRVKALKQRRPLRAITDIFAEVYRCEQDVQSAPERKSKRSRK</sequence>
<comment type="caution">
    <text evidence="2">The sequence shown here is derived from an EMBL/GenBank/DDBJ whole genome shotgun (WGS) entry which is preliminary data.</text>
</comment>
<feature type="transmembrane region" description="Helical" evidence="1">
    <location>
        <begin position="277"/>
        <end position="297"/>
    </location>
</feature>
<accession>A0A423FGS9</accession>
<proteinExistence type="predicted"/>
<gene>
    <name evidence="2" type="ORF">BK649_01745</name>
</gene>
<dbReference type="RefSeq" id="WP_123474179.1">
    <property type="nucleotide sequence ID" value="NZ_MOAZ01000002.1"/>
</dbReference>